<dbReference type="SUPFAM" id="SSF46785">
    <property type="entry name" value="Winged helix' DNA-binding domain"/>
    <property type="match status" value="1"/>
</dbReference>
<dbReference type="OrthoDB" id="8994386at2"/>
<dbReference type="InterPro" id="IPR036388">
    <property type="entry name" value="WH-like_DNA-bd_sf"/>
</dbReference>
<keyword evidence="1" id="KW-0805">Transcription regulation</keyword>
<comment type="caution">
    <text evidence="6">The sequence shown here is derived from an EMBL/GenBank/DDBJ whole genome shotgun (WGS) entry which is preliminary data.</text>
</comment>
<dbReference type="SUPFAM" id="SSF55781">
    <property type="entry name" value="GAF domain-like"/>
    <property type="match status" value="1"/>
</dbReference>
<dbReference type="Gene3D" id="3.30.450.40">
    <property type="match status" value="1"/>
</dbReference>
<organism evidence="6 7">
    <name type="scientific">Verticiella sediminum</name>
    <dbReference type="NCBI Taxonomy" id="1247510"/>
    <lineage>
        <taxon>Bacteria</taxon>
        <taxon>Pseudomonadati</taxon>
        <taxon>Pseudomonadota</taxon>
        <taxon>Betaproteobacteria</taxon>
        <taxon>Burkholderiales</taxon>
        <taxon>Alcaligenaceae</taxon>
        <taxon>Verticiella</taxon>
    </lineage>
</organism>
<name>A0A556B1C7_9BURK</name>
<keyword evidence="3" id="KW-0804">Transcription</keyword>
<dbReference type="InterPro" id="IPR036390">
    <property type="entry name" value="WH_DNA-bd_sf"/>
</dbReference>
<keyword evidence="2" id="KW-0238">DNA-binding</keyword>
<evidence type="ECO:0000259" key="5">
    <source>
        <dbReference type="PROSITE" id="PS51078"/>
    </source>
</evidence>
<dbReference type="Proteomes" id="UP000318405">
    <property type="component" value="Unassembled WGS sequence"/>
</dbReference>
<evidence type="ECO:0000259" key="4">
    <source>
        <dbReference type="PROSITE" id="PS51077"/>
    </source>
</evidence>
<evidence type="ECO:0000256" key="3">
    <source>
        <dbReference type="ARBA" id="ARBA00023163"/>
    </source>
</evidence>
<sequence>MDNLDAPDPEQSLSLTRVALEQPYGKSVGSVHRALELLELFAVEQRALTVGEVAQRLGYPQSSTSVLLHGLRDMGYLLHDRHARTFVPTLRVSFLGLWLHERVLAQGSLLEFMEMLAHRSGQVAMLAMQNGLHAQYIHIVSARSSRVGLKPGLLRPICRSAVGKVLLSTMSDEQVLRIVRNVNATDEDFAQPVDGRALLQEMAEIRATGFAYSVDAVTQGSSVIAARVPVDVGDQPLAVGIGVNSWQREALKASVEALLLEAFQTYFPQRAGAGERARVQYPQAEYAINKSAG</sequence>
<keyword evidence="7" id="KW-1185">Reference proteome</keyword>
<dbReference type="PROSITE" id="PS51078">
    <property type="entry name" value="ICLR_ED"/>
    <property type="match status" value="1"/>
</dbReference>
<dbReference type="InterPro" id="IPR050707">
    <property type="entry name" value="HTH_MetabolicPath_Reg"/>
</dbReference>
<evidence type="ECO:0000256" key="2">
    <source>
        <dbReference type="ARBA" id="ARBA00023125"/>
    </source>
</evidence>
<gene>
    <name evidence="6" type="ORF">FOZ76_00865</name>
</gene>
<dbReference type="PANTHER" id="PTHR30136:SF35">
    <property type="entry name" value="HTH-TYPE TRANSCRIPTIONAL REGULATOR RV1719"/>
    <property type="match status" value="1"/>
</dbReference>
<dbReference type="RefSeq" id="WP_143946232.1">
    <property type="nucleotide sequence ID" value="NZ_BAABMB010000001.1"/>
</dbReference>
<dbReference type="GO" id="GO:0003677">
    <property type="term" value="F:DNA binding"/>
    <property type="evidence" value="ECO:0007669"/>
    <property type="project" value="UniProtKB-KW"/>
</dbReference>
<reference evidence="6 7" key="1">
    <citation type="submission" date="2019-07" db="EMBL/GenBank/DDBJ databases">
        <title>Qingshengfaniella alkalisoli gen. nov., sp. nov., isolated from saline soil.</title>
        <authorList>
            <person name="Xu L."/>
            <person name="Huang X.-X."/>
            <person name="Sun J.-Q."/>
        </authorList>
    </citation>
    <scope>NUCLEOTIDE SEQUENCE [LARGE SCALE GENOMIC DNA]</scope>
    <source>
        <strain evidence="6 7">DSM 27279</strain>
    </source>
</reference>
<evidence type="ECO:0000313" key="7">
    <source>
        <dbReference type="Proteomes" id="UP000318405"/>
    </source>
</evidence>
<dbReference type="GO" id="GO:0003700">
    <property type="term" value="F:DNA-binding transcription factor activity"/>
    <property type="evidence" value="ECO:0007669"/>
    <property type="project" value="TreeGrafter"/>
</dbReference>
<evidence type="ECO:0000313" key="6">
    <source>
        <dbReference type="EMBL" id="TSH98954.1"/>
    </source>
</evidence>
<feature type="domain" description="IclR-ED" evidence="5">
    <location>
        <begin position="91"/>
        <end position="293"/>
    </location>
</feature>
<protein>
    <submittedName>
        <fullName evidence="6">Helix-turn-helix domain-containing protein</fullName>
    </submittedName>
</protein>
<dbReference type="AlphaFoldDB" id="A0A556B1C7"/>
<dbReference type="InterPro" id="IPR029016">
    <property type="entry name" value="GAF-like_dom_sf"/>
</dbReference>
<dbReference type="EMBL" id="VLTJ01000002">
    <property type="protein sequence ID" value="TSH98954.1"/>
    <property type="molecule type" value="Genomic_DNA"/>
</dbReference>
<dbReference type="Gene3D" id="1.10.10.10">
    <property type="entry name" value="Winged helix-like DNA-binding domain superfamily/Winged helix DNA-binding domain"/>
    <property type="match status" value="1"/>
</dbReference>
<dbReference type="PROSITE" id="PS51077">
    <property type="entry name" value="HTH_ICLR"/>
    <property type="match status" value="1"/>
</dbReference>
<dbReference type="GO" id="GO:0045892">
    <property type="term" value="P:negative regulation of DNA-templated transcription"/>
    <property type="evidence" value="ECO:0007669"/>
    <property type="project" value="TreeGrafter"/>
</dbReference>
<dbReference type="InterPro" id="IPR014757">
    <property type="entry name" value="Tscrpt_reg_IclR_C"/>
</dbReference>
<dbReference type="SMART" id="SM00346">
    <property type="entry name" value="HTH_ICLR"/>
    <property type="match status" value="1"/>
</dbReference>
<accession>A0A556B1C7</accession>
<dbReference type="Pfam" id="PF09339">
    <property type="entry name" value="HTH_IclR"/>
    <property type="match status" value="1"/>
</dbReference>
<proteinExistence type="predicted"/>
<dbReference type="Pfam" id="PF01614">
    <property type="entry name" value="IclR_C"/>
    <property type="match status" value="1"/>
</dbReference>
<feature type="domain" description="HTH iclR-type" evidence="4">
    <location>
        <begin position="28"/>
        <end position="90"/>
    </location>
</feature>
<dbReference type="InterPro" id="IPR005471">
    <property type="entry name" value="Tscrpt_reg_IclR_N"/>
</dbReference>
<evidence type="ECO:0000256" key="1">
    <source>
        <dbReference type="ARBA" id="ARBA00023015"/>
    </source>
</evidence>
<dbReference type="PANTHER" id="PTHR30136">
    <property type="entry name" value="HELIX-TURN-HELIX TRANSCRIPTIONAL REGULATOR, ICLR FAMILY"/>
    <property type="match status" value="1"/>
</dbReference>